<comment type="caution">
    <text evidence="2">The sequence shown here is derived from an EMBL/GenBank/DDBJ whole genome shotgun (WGS) entry which is preliminary data.</text>
</comment>
<dbReference type="Pfam" id="PF13401">
    <property type="entry name" value="AAA_22"/>
    <property type="match status" value="1"/>
</dbReference>
<dbReference type="RefSeq" id="WP_131918693.1">
    <property type="nucleotide sequence ID" value="NZ_JAOQNU010000007.1"/>
</dbReference>
<evidence type="ECO:0000313" key="2">
    <source>
        <dbReference type="EMBL" id="TCP64950.1"/>
    </source>
</evidence>
<dbReference type="InterPro" id="IPR003593">
    <property type="entry name" value="AAA+_ATPase"/>
</dbReference>
<dbReference type="SUPFAM" id="SSF52540">
    <property type="entry name" value="P-loop containing nucleoside triphosphate hydrolases"/>
    <property type="match status" value="1"/>
</dbReference>
<protein>
    <submittedName>
        <fullName evidence="2">AAA domain-containing protein</fullName>
    </submittedName>
</protein>
<organism evidence="2 3">
    <name type="scientific">Heliophilum fasciatum</name>
    <dbReference type="NCBI Taxonomy" id="35700"/>
    <lineage>
        <taxon>Bacteria</taxon>
        <taxon>Bacillati</taxon>
        <taxon>Bacillota</taxon>
        <taxon>Clostridia</taxon>
        <taxon>Eubacteriales</taxon>
        <taxon>Heliobacteriaceae</taxon>
        <taxon>Heliophilum</taxon>
    </lineage>
</organism>
<evidence type="ECO:0000259" key="1">
    <source>
        <dbReference type="SMART" id="SM00382"/>
    </source>
</evidence>
<dbReference type="AlphaFoldDB" id="A0A4R2RLX9"/>
<dbReference type="GO" id="GO:0016887">
    <property type="term" value="F:ATP hydrolysis activity"/>
    <property type="evidence" value="ECO:0007669"/>
    <property type="project" value="InterPro"/>
</dbReference>
<accession>A0A4R2RLX9</accession>
<dbReference type="InterPro" id="IPR027417">
    <property type="entry name" value="P-loop_NTPase"/>
</dbReference>
<dbReference type="SMART" id="SM00382">
    <property type="entry name" value="AAA"/>
    <property type="match status" value="1"/>
</dbReference>
<reference evidence="2 3" key="1">
    <citation type="submission" date="2019-03" db="EMBL/GenBank/DDBJ databases">
        <title>Genomic Encyclopedia of Type Strains, Phase IV (KMG-IV): sequencing the most valuable type-strain genomes for metagenomic binning, comparative biology and taxonomic classification.</title>
        <authorList>
            <person name="Goeker M."/>
        </authorList>
    </citation>
    <scope>NUCLEOTIDE SEQUENCE [LARGE SCALE GENOMIC DNA]</scope>
    <source>
        <strain evidence="2 3">DSM 11170</strain>
    </source>
</reference>
<dbReference type="Gene3D" id="3.40.50.300">
    <property type="entry name" value="P-loop containing nucleotide triphosphate hydrolases"/>
    <property type="match status" value="1"/>
</dbReference>
<dbReference type="EMBL" id="SLXT01000007">
    <property type="protein sequence ID" value="TCP64950.1"/>
    <property type="molecule type" value="Genomic_DNA"/>
</dbReference>
<sequence length="542" mass="62397">MRFFNTAGPVNEQDHYCLPPLERWDLEEIIRLIDQKKYFVLHAPRQTGKTTCLLALMNYLNQEGRYRCVYVNVESAQAAREDVDRGISAILRRLATQARDLFDDSYPEQLLPDILATNSGVSALEEMLIGWAKKSPKPLVLLIDEIDSLVGDTLIAVLRQLRSGYAGRPKRFPQSILLCGVRNVQDYRIHSAQEKAIITGGSAFNIKAESLRLVDFRRDDMERLYGIHTVETGQVFTPEALDEAWLLTQGQPWLINALAYEVCFKIKTGRDRRQSITRAMIQAAKENLILRRETHLDQLTDKLQEERVRRVIAPMLSGVPVMGNLRPDDIQYVVDLGLLRQARNGELSIANPIYAEVIPRELAWTIQSGLSEKTAWYVTADGRLDMSKLLTAFQHFFQEHAEHWVERYQYKEAGPQLLLQAFLQRIVNGGGQIEREYGLGRMRTDLLVTWPYLVGQAGSAQEYRQAQEKGRQKIVIELKLLHKSRQATIDAGLAQTWEYLDRMQAAEGHLVIFDRTPEKSWEEKLFQDKQKYRGREIWIWGM</sequence>
<name>A0A4R2RLX9_9FIRM</name>
<dbReference type="OrthoDB" id="5486659at2"/>
<keyword evidence="3" id="KW-1185">Reference proteome</keyword>
<evidence type="ECO:0000313" key="3">
    <source>
        <dbReference type="Proteomes" id="UP000294813"/>
    </source>
</evidence>
<feature type="domain" description="AAA+ ATPase" evidence="1">
    <location>
        <begin position="35"/>
        <end position="182"/>
    </location>
</feature>
<proteinExistence type="predicted"/>
<dbReference type="Proteomes" id="UP000294813">
    <property type="component" value="Unassembled WGS sequence"/>
</dbReference>
<gene>
    <name evidence="2" type="ORF">EDD73_10720</name>
</gene>
<dbReference type="InterPro" id="IPR049945">
    <property type="entry name" value="AAA_22"/>
</dbReference>